<evidence type="ECO:0000313" key="3">
    <source>
        <dbReference type="Proteomes" id="UP000542813"/>
    </source>
</evidence>
<dbReference type="Proteomes" id="UP000542813">
    <property type="component" value="Unassembled WGS sequence"/>
</dbReference>
<dbReference type="AlphaFoldDB" id="A0A7W9GLT9"/>
<keyword evidence="3" id="KW-1185">Reference proteome</keyword>
<dbReference type="Gene3D" id="3.40.830.10">
    <property type="entry name" value="LigB-like"/>
    <property type="match status" value="1"/>
</dbReference>
<accession>A0A7W9GLT9</accession>
<evidence type="ECO:0000259" key="1">
    <source>
        <dbReference type="Pfam" id="PF02900"/>
    </source>
</evidence>
<feature type="domain" description="Extradiol ring-cleavage dioxygenase class III enzyme subunit B" evidence="1">
    <location>
        <begin position="8"/>
        <end position="289"/>
    </location>
</feature>
<dbReference type="Pfam" id="PF02900">
    <property type="entry name" value="LigB"/>
    <property type="match status" value="1"/>
</dbReference>
<protein>
    <submittedName>
        <fullName evidence="2">Aromatic ring-opening dioxygenase catalytic subunit (LigB family)</fullName>
    </submittedName>
</protein>
<dbReference type="GO" id="GO:0016702">
    <property type="term" value="F:oxidoreductase activity, acting on single donors with incorporation of molecular oxygen, incorporation of two atoms of oxygen"/>
    <property type="evidence" value="ECO:0007669"/>
    <property type="project" value="UniProtKB-ARBA"/>
</dbReference>
<evidence type="ECO:0000313" key="2">
    <source>
        <dbReference type="EMBL" id="MBB5786129.1"/>
    </source>
</evidence>
<reference evidence="2 3" key="1">
    <citation type="submission" date="2020-08" db="EMBL/GenBank/DDBJ databases">
        <title>Sequencing the genomes of 1000 actinobacteria strains.</title>
        <authorList>
            <person name="Klenk H.-P."/>
        </authorList>
    </citation>
    <scope>NUCLEOTIDE SEQUENCE [LARGE SCALE GENOMIC DNA]</scope>
    <source>
        <strain evidence="2 3">DSM 102122</strain>
    </source>
</reference>
<keyword evidence="2" id="KW-0560">Oxidoreductase</keyword>
<dbReference type="RefSeq" id="WP_184819380.1">
    <property type="nucleotide sequence ID" value="NZ_JACHMM010000001.1"/>
</dbReference>
<dbReference type="InterPro" id="IPR004183">
    <property type="entry name" value="Xdiol_dOase_suB"/>
</dbReference>
<dbReference type="GO" id="GO:0008198">
    <property type="term" value="F:ferrous iron binding"/>
    <property type="evidence" value="ECO:0007669"/>
    <property type="project" value="InterPro"/>
</dbReference>
<keyword evidence="2" id="KW-0223">Dioxygenase</keyword>
<comment type="caution">
    <text evidence="2">The sequence shown here is derived from an EMBL/GenBank/DDBJ whole genome shotgun (WGS) entry which is preliminary data.</text>
</comment>
<sequence>MEIALGIACSHAGLIATRRDQGSPDQSGRYFAAADLLREQIRDLAPDAIVVLGTDHMKAYTLAGGIPPAAIGVGTVAHGLGDAGVPARDIPVHADLAAGLLEAYTAAGGALTFAEEIRIDHSFVVPLDLFDPEASFPIVAITQNCNVPPRPTMQAGYDLGTGLRAAIDTLPGRVVFIATGGLSHWVGDERRRAFMQRQPGSRLADLAQHPVELEETGPVNERFDKEFLDAVQAGDIAGFLRGWPDDRLEQEAGNGAHELRNWATAAGFLGDAPGEVLAYEPIAEWLTGVGIVRFTPSGN</sequence>
<dbReference type="SUPFAM" id="SSF53213">
    <property type="entry name" value="LigB-like"/>
    <property type="match status" value="1"/>
</dbReference>
<gene>
    <name evidence="2" type="ORF">HD601_000704</name>
</gene>
<organism evidence="2 3">
    <name type="scientific">Jiangella mangrovi</name>
    <dbReference type="NCBI Taxonomy" id="1524084"/>
    <lineage>
        <taxon>Bacteria</taxon>
        <taxon>Bacillati</taxon>
        <taxon>Actinomycetota</taxon>
        <taxon>Actinomycetes</taxon>
        <taxon>Jiangellales</taxon>
        <taxon>Jiangellaceae</taxon>
        <taxon>Jiangella</taxon>
    </lineage>
</organism>
<dbReference type="EMBL" id="JACHMM010000001">
    <property type="protein sequence ID" value="MBB5786129.1"/>
    <property type="molecule type" value="Genomic_DNA"/>
</dbReference>
<proteinExistence type="predicted"/>
<name>A0A7W9GLT9_9ACTN</name>